<dbReference type="PROSITE" id="PS50097">
    <property type="entry name" value="BTB"/>
    <property type="match status" value="1"/>
</dbReference>
<comment type="pathway">
    <text evidence="1">Protein modification; protein ubiquitination.</text>
</comment>
<dbReference type="Gene3D" id="3.30.710.10">
    <property type="entry name" value="Potassium Channel Kv1.1, Chain A"/>
    <property type="match status" value="1"/>
</dbReference>
<proteinExistence type="predicted"/>
<dbReference type="InterPro" id="IPR045890">
    <property type="entry name" value="POB1-like"/>
</dbReference>
<protein>
    <submittedName>
        <fullName evidence="3">BTB/POZ domain-containing protein</fullName>
    </submittedName>
</protein>
<keyword evidence="4" id="KW-1185">Reference proteome</keyword>
<evidence type="ECO:0000256" key="1">
    <source>
        <dbReference type="ARBA" id="ARBA00004906"/>
    </source>
</evidence>
<dbReference type="PANTHER" id="PTHR46336">
    <property type="entry name" value="OS02G0260700 PROTEIN"/>
    <property type="match status" value="1"/>
</dbReference>
<dbReference type="SUPFAM" id="SSF54695">
    <property type="entry name" value="POZ domain"/>
    <property type="match status" value="1"/>
</dbReference>
<dbReference type="OrthoDB" id="45365at2759"/>
<evidence type="ECO:0000313" key="4">
    <source>
        <dbReference type="Proteomes" id="UP000054558"/>
    </source>
</evidence>
<dbReference type="InterPro" id="IPR011333">
    <property type="entry name" value="SKP1/BTB/POZ_sf"/>
</dbReference>
<dbReference type="InterPro" id="IPR000210">
    <property type="entry name" value="BTB/POZ_dom"/>
</dbReference>
<organism evidence="3 4">
    <name type="scientific">Klebsormidium nitens</name>
    <name type="common">Green alga</name>
    <name type="synonym">Ulothrix nitens</name>
    <dbReference type="NCBI Taxonomy" id="105231"/>
    <lineage>
        <taxon>Eukaryota</taxon>
        <taxon>Viridiplantae</taxon>
        <taxon>Streptophyta</taxon>
        <taxon>Klebsormidiophyceae</taxon>
        <taxon>Klebsormidiales</taxon>
        <taxon>Klebsormidiaceae</taxon>
        <taxon>Klebsormidium</taxon>
    </lineage>
</organism>
<accession>A0A1Y1HX41</accession>
<name>A0A1Y1HX41_KLENI</name>
<dbReference type="OMA" id="HIRCTEE"/>
<evidence type="ECO:0000313" key="3">
    <source>
        <dbReference type="EMBL" id="GAQ81086.1"/>
    </source>
</evidence>
<feature type="domain" description="BTB" evidence="2">
    <location>
        <begin position="53"/>
        <end position="134"/>
    </location>
</feature>
<gene>
    <name evidence="3" type="ORF">KFL_000700230</name>
</gene>
<dbReference type="CDD" id="cd18186">
    <property type="entry name" value="BTB_POZ_ZBTB_KLHL-like"/>
    <property type="match status" value="1"/>
</dbReference>
<sequence length="194" mass="21192">MAEEEARSSMLAAAIDEEGHYFDFISFYRKVEFCDRRLRLEILTEGKKELEASDAATSVGPPGVAASGAGASEEIPISSIVLAAKSRVLRTMLSNGMKESDASAPVVLKVTEEEKMAFKEMLHFLYAGSLSTRFLDRATDVRELVGLLLVGDKFEVPSLIGAVLKCLDQRMLSIPECALLANHMPQSLLQLPQV</sequence>
<dbReference type="Proteomes" id="UP000054558">
    <property type="component" value="Unassembled WGS sequence"/>
</dbReference>
<dbReference type="Pfam" id="PF00651">
    <property type="entry name" value="BTB"/>
    <property type="match status" value="1"/>
</dbReference>
<dbReference type="EMBL" id="DF237019">
    <property type="protein sequence ID" value="GAQ81086.1"/>
    <property type="molecule type" value="Genomic_DNA"/>
</dbReference>
<reference evidence="3 4" key="1">
    <citation type="journal article" date="2014" name="Nat. Commun.">
        <title>Klebsormidium flaccidum genome reveals primary factors for plant terrestrial adaptation.</title>
        <authorList>
            <person name="Hori K."/>
            <person name="Maruyama F."/>
            <person name="Fujisawa T."/>
            <person name="Togashi T."/>
            <person name="Yamamoto N."/>
            <person name="Seo M."/>
            <person name="Sato S."/>
            <person name="Yamada T."/>
            <person name="Mori H."/>
            <person name="Tajima N."/>
            <person name="Moriyama T."/>
            <person name="Ikeuchi M."/>
            <person name="Watanabe M."/>
            <person name="Wada H."/>
            <person name="Kobayashi K."/>
            <person name="Saito M."/>
            <person name="Masuda T."/>
            <person name="Sasaki-Sekimoto Y."/>
            <person name="Mashiguchi K."/>
            <person name="Awai K."/>
            <person name="Shimojima M."/>
            <person name="Masuda S."/>
            <person name="Iwai M."/>
            <person name="Nobusawa T."/>
            <person name="Narise T."/>
            <person name="Kondo S."/>
            <person name="Saito H."/>
            <person name="Sato R."/>
            <person name="Murakawa M."/>
            <person name="Ihara Y."/>
            <person name="Oshima-Yamada Y."/>
            <person name="Ohtaka K."/>
            <person name="Satoh M."/>
            <person name="Sonobe K."/>
            <person name="Ishii M."/>
            <person name="Ohtani R."/>
            <person name="Kanamori-Sato M."/>
            <person name="Honoki R."/>
            <person name="Miyazaki D."/>
            <person name="Mochizuki H."/>
            <person name="Umetsu J."/>
            <person name="Higashi K."/>
            <person name="Shibata D."/>
            <person name="Kamiya Y."/>
            <person name="Sato N."/>
            <person name="Nakamura Y."/>
            <person name="Tabata S."/>
            <person name="Ida S."/>
            <person name="Kurokawa K."/>
            <person name="Ohta H."/>
        </authorList>
    </citation>
    <scope>NUCLEOTIDE SEQUENCE [LARGE SCALE GENOMIC DNA]</scope>
    <source>
        <strain evidence="3 4">NIES-2285</strain>
    </source>
</reference>
<dbReference type="AlphaFoldDB" id="A0A1Y1HX41"/>
<dbReference type="PANTHER" id="PTHR46336:SF3">
    <property type="entry name" value="BTB_POZ DOMAIN-CONTAINING PROTEIN POB1"/>
    <property type="match status" value="1"/>
</dbReference>
<evidence type="ECO:0000259" key="2">
    <source>
        <dbReference type="PROSITE" id="PS50097"/>
    </source>
</evidence>